<keyword evidence="4" id="KW-1185">Reference proteome</keyword>
<accession>A0AB34FKP8</accession>
<feature type="transmembrane region" description="Helical" evidence="2">
    <location>
        <begin position="45"/>
        <end position="64"/>
    </location>
</feature>
<feature type="transmembrane region" description="Helical" evidence="2">
    <location>
        <begin position="212"/>
        <end position="232"/>
    </location>
</feature>
<organism evidence="3 4">
    <name type="scientific">Purpureocillium lavendulum</name>
    <dbReference type="NCBI Taxonomy" id="1247861"/>
    <lineage>
        <taxon>Eukaryota</taxon>
        <taxon>Fungi</taxon>
        <taxon>Dikarya</taxon>
        <taxon>Ascomycota</taxon>
        <taxon>Pezizomycotina</taxon>
        <taxon>Sordariomycetes</taxon>
        <taxon>Hypocreomycetidae</taxon>
        <taxon>Hypocreales</taxon>
        <taxon>Ophiocordycipitaceae</taxon>
        <taxon>Purpureocillium</taxon>
    </lineage>
</organism>
<dbReference type="Proteomes" id="UP001163105">
    <property type="component" value="Unassembled WGS sequence"/>
</dbReference>
<gene>
    <name evidence="3" type="ORF">O9K51_07311</name>
</gene>
<evidence type="ECO:0000256" key="2">
    <source>
        <dbReference type="SAM" id="Phobius"/>
    </source>
</evidence>
<protein>
    <submittedName>
        <fullName evidence="3">Proteinrelated to secreted protein- sviceus</fullName>
    </submittedName>
</protein>
<feature type="region of interest" description="Disordered" evidence="1">
    <location>
        <begin position="1"/>
        <end position="27"/>
    </location>
</feature>
<evidence type="ECO:0000256" key="1">
    <source>
        <dbReference type="SAM" id="MobiDB-lite"/>
    </source>
</evidence>
<keyword evidence="2" id="KW-0472">Membrane</keyword>
<proteinExistence type="predicted"/>
<reference evidence="3" key="1">
    <citation type="submission" date="2023-01" db="EMBL/GenBank/DDBJ databases">
        <title>The growth and conidiation of Purpureocillium lavendulum are regulated by nitrogen source and histone H3K14 acetylation.</title>
        <authorList>
            <person name="Tang P."/>
            <person name="Han J."/>
            <person name="Zhang C."/>
            <person name="Tang P."/>
            <person name="Qi F."/>
            <person name="Zhang K."/>
            <person name="Liang L."/>
        </authorList>
    </citation>
    <scope>NUCLEOTIDE SEQUENCE</scope>
    <source>
        <strain evidence="3">YMF1.00683</strain>
    </source>
</reference>
<dbReference type="AlphaFoldDB" id="A0AB34FKP8"/>
<name>A0AB34FKP8_9HYPO</name>
<feature type="compositionally biased region" description="Low complexity" evidence="1">
    <location>
        <begin position="12"/>
        <end position="25"/>
    </location>
</feature>
<comment type="caution">
    <text evidence="3">The sequence shown here is derived from an EMBL/GenBank/DDBJ whole genome shotgun (WGS) entry which is preliminary data.</text>
</comment>
<keyword evidence="2" id="KW-1133">Transmembrane helix</keyword>
<evidence type="ECO:0000313" key="3">
    <source>
        <dbReference type="EMBL" id="KAJ6439426.1"/>
    </source>
</evidence>
<evidence type="ECO:0000313" key="4">
    <source>
        <dbReference type="Proteomes" id="UP001163105"/>
    </source>
</evidence>
<feature type="region of interest" description="Disordered" evidence="1">
    <location>
        <begin position="524"/>
        <end position="549"/>
    </location>
</feature>
<feature type="transmembrane region" description="Helical" evidence="2">
    <location>
        <begin position="116"/>
        <end position="141"/>
    </location>
</feature>
<keyword evidence="2" id="KW-0812">Transmembrane</keyword>
<sequence length="782" mass="84462">MAGIPPSLTARQPISPSSTPQTPSTVHELDIEPGRPPITALHRSFYILVLASLYAVTATIVWVLTCVAHKNEADAREPADWHSPYYNPTWEDGQLTEIHTLAHKLRNGTTFLAIKLVQAGLTILTIPLVSAICSQAAVAYLQRQAGNRRGGATLRQAAALADKSWTSPLLILRVICSRRARKRYGSKFLLSAIALMALGEYCRVYNKKTIAYFFSLTGTNWLLAGIAVNLMLSGARSSSTEIGPQYLNTMPERLVDLQHHLQPGNIGLHQASLVTATRVKLSSTNITDIQERLWFDMLSCDADTIDPHCLSPTKPRMLANMTTLKNPLWGQIDPGSQTGLVRQFAPRVNWTTSVSNSTLAEFRTANTNAKRAKRLNLEYTWALQESRLSLALCLGGNSTHSKWKAQRTRQDLLEDLYLKVDMTSTRNTSIRSTRQTYFYRISLNTSAGYFELPNFMTKGDPSVPPPLLDDIDPIDAGEHWPAQEINAGPQSSSLSGDCDGTTAEQIAGPRLVSTLALFGDMDGSPINPASKRTQRERDAEGAPVGCSQQMPLAGLLPGYSQARHENTSSCRGVNDTNALAAAKADFIRTLLPAPDGDSAHANITKAFSIAAFLAIDAIMTGGQAMENQWQVRYDSGQVSFIPTIGRTQLRLVSVVLDCFLSCILAVAAYSAITPRWTSQLDAFAMMRIGASQADNCPLLVARRSEDALALDTLPGWIGEGEGTGPTVAAARAGVEGGGARAGGRPGNLTLGGRVPLARGKLYRCYSHKSGEGEGESDGGGTG</sequence>
<dbReference type="EMBL" id="JAQHRD010000006">
    <property type="protein sequence ID" value="KAJ6439426.1"/>
    <property type="molecule type" value="Genomic_DNA"/>
</dbReference>